<accession>A0A508AMH9</accession>
<keyword evidence="2" id="KW-0255">Endonuclease</keyword>
<dbReference type="InterPro" id="IPR047971">
    <property type="entry name" value="ExeM-like"/>
</dbReference>
<organism evidence="2 3">
    <name type="scientific">Marilutibacter aestuarii</name>
    <dbReference type="NCBI Taxonomy" id="1706195"/>
    <lineage>
        <taxon>Bacteria</taxon>
        <taxon>Pseudomonadati</taxon>
        <taxon>Pseudomonadota</taxon>
        <taxon>Gammaproteobacteria</taxon>
        <taxon>Lysobacterales</taxon>
        <taxon>Lysobacteraceae</taxon>
        <taxon>Marilutibacter</taxon>
    </lineage>
</organism>
<evidence type="ECO:0000313" key="3">
    <source>
        <dbReference type="Proteomes" id="UP000318212"/>
    </source>
</evidence>
<protein>
    <submittedName>
        <fullName evidence="2">ExeM/NucH family extracellular endonuclease</fullName>
    </submittedName>
</protein>
<dbReference type="EMBL" id="VICE01000012">
    <property type="protein sequence ID" value="TQD51330.1"/>
    <property type="molecule type" value="Genomic_DNA"/>
</dbReference>
<sequence length="650" mass="68731">MHDAASGRRCRFRAPAVDNGVMSPRYRMPNSHRRSAGTAPLLACVLVLALVACDGPPATQDASQPRPSDASLPESLIGELQGERGRSPMLDREVIVKGVVTADFSDHEGLGGVYLQDSGDGDPGTSDAIFVPVATAASFRDAMRQGARLRIRGRVAELDGGGGVRLTALVPDEVEQLGLGEVGITELRTPPVDWEPFEGMWVRIDAPLTVGSVADLGRYGEVLASFDGRMWQPAERAEPGSDAARAIAADNARRRLVLDDGRSGDDHPLDSGVWPKATALLRSGSLVESAEGILDHRHGSFRLQLTVPPVLVPQARPAAPRVAGSLRVASFNLENLFNGDGKGGGFPTPRGARDPRQLEVQLAKLVGTVQALDPDIAALMELENDGYGPTSSIATLVDALNRAGPGEWRFVDACDRTCRRSGKGPGDDEIRVGLVYRSDRVRPAGKPATLAGGPFGPRSRVPLAQAFTPLSGDQTPLVVVANHLKSKGCGEAEGANRDNGAGCWNAARSDSARRLATWLETDPTRSGSDLAVIVGDMNAYAGEEPLRILQAAGWQDAFAVAGAVAPYSYVYKGEAGRLDHALLSPALAARLRGAAEWHSNADEPREAGYAGRLHDAGPWRSSDHDPLLLGFDWTVSVAPDGETTALSTGN</sequence>
<evidence type="ECO:0000259" key="1">
    <source>
        <dbReference type="Pfam" id="PF03372"/>
    </source>
</evidence>
<dbReference type="SUPFAM" id="SSF56219">
    <property type="entry name" value="DNase I-like"/>
    <property type="match status" value="1"/>
</dbReference>
<reference evidence="2 3" key="1">
    <citation type="submission" date="2019-06" db="EMBL/GenBank/DDBJ databases">
        <title>Lysobacter alkalisoli sp. nov. isolated from saline soil.</title>
        <authorList>
            <person name="Sun J.-Q."/>
            <person name="Xu L."/>
        </authorList>
    </citation>
    <scope>NUCLEOTIDE SEQUENCE [LARGE SCALE GENOMIC DNA]</scope>
    <source>
        <strain evidence="2 3">JCM 31130</strain>
    </source>
</reference>
<comment type="caution">
    <text evidence="2">The sequence shown here is derived from an EMBL/GenBank/DDBJ whole genome shotgun (WGS) entry which is preliminary data.</text>
</comment>
<feature type="domain" description="Endonuclease/exonuclease/phosphatase" evidence="1">
    <location>
        <begin position="330"/>
        <end position="624"/>
    </location>
</feature>
<dbReference type="NCBIfam" id="NF033681">
    <property type="entry name" value="ExeM_NucH_DNase"/>
    <property type="match status" value="1"/>
</dbReference>
<dbReference type="CDD" id="cd04486">
    <property type="entry name" value="YhcR_OBF_like"/>
    <property type="match status" value="1"/>
</dbReference>
<dbReference type="InterPro" id="IPR005135">
    <property type="entry name" value="Endo/exonuclease/phosphatase"/>
</dbReference>
<proteinExistence type="predicted"/>
<keyword evidence="2" id="KW-0540">Nuclease</keyword>
<keyword evidence="2" id="KW-0378">Hydrolase</keyword>
<evidence type="ECO:0000313" key="2">
    <source>
        <dbReference type="EMBL" id="TQD51330.1"/>
    </source>
</evidence>
<dbReference type="GO" id="GO:0004519">
    <property type="term" value="F:endonuclease activity"/>
    <property type="evidence" value="ECO:0007669"/>
    <property type="project" value="UniProtKB-KW"/>
</dbReference>
<gene>
    <name evidence="2" type="ORF">FKV25_01690</name>
</gene>
<dbReference type="Gene3D" id="3.60.10.10">
    <property type="entry name" value="Endonuclease/exonuclease/phosphatase"/>
    <property type="match status" value="1"/>
</dbReference>
<dbReference type="CDD" id="cd10283">
    <property type="entry name" value="MnuA_DNase1-like"/>
    <property type="match status" value="1"/>
</dbReference>
<name>A0A508AMH9_9GAMM</name>
<dbReference type="Pfam" id="PF03372">
    <property type="entry name" value="Exo_endo_phos"/>
    <property type="match status" value="1"/>
</dbReference>
<keyword evidence="3" id="KW-1185">Reference proteome</keyword>
<dbReference type="InterPro" id="IPR036691">
    <property type="entry name" value="Endo/exonu/phosph_ase_sf"/>
</dbReference>
<dbReference type="Proteomes" id="UP000318212">
    <property type="component" value="Unassembled WGS sequence"/>
</dbReference>
<dbReference type="OrthoDB" id="9800417at2"/>
<dbReference type="AlphaFoldDB" id="A0A508AMH9"/>
<dbReference type="PANTHER" id="PTHR42834:SF1">
    <property type="entry name" value="ENDONUCLEASE_EXONUCLEASE_PHOSPHATASE FAMILY PROTEIN (AFU_ORTHOLOGUE AFUA_3G09210)"/>
    <property type="match status" value="1"/>
</dbReference>
<dbReference type="PANTHER" id="PTHR42834">
    <property type="entry name" value="ENDONUCLEASE/EXONUCLEASE/PHOSPHATASE FAMILY PROTEIN (AFU_ORTHOLOGUE AFUA_3G09210)"/>
    <property type="match status" value="1"/>
</dbReference>